<reference evidence="1" key="2">
    <citation type="submission" date="2020-09" db="EMBL/GenBank/DDBJ databases">
        <authorList>
            <person name="Sun Q."/>
            <person name="Ohkuma M."/>
        </authorList>
    </citation>
    <scope>NUCLEOTIDE SEQUENCE</scope>
    <source>
        <strain evidence="1">JCM 4714</strain>
    </source>
</reference>
<sequence length="413" mass="45190">MTAGTTVLPRVTAAQRRARLVLRHLLAPRARKDTAGAVVDALVGLHATDPATVYLSAAARMHAPTAAAIDHSLYHAPDGVPGLERIRCMRRTMFVVPAPLAPAVQSATTRDTHRAQAVAQLSEAFGWDERRRVLVEQAVLAALAARGGATAAQLAVDIPDLREQIVISRGKPYESRQRAGTSVLGLLAAQGRIRRTRPNGSWTSAQFRWAPARPLPRIPEAEAKTMLARHYIGAFGPVTAEDMKWWTGWTVSDTRKAIAATGAQAVELDEGTGYLLPEDLASLERLGHFDASEDNAGPEPAVALLPSLDPTPMGWRHRDWYLDPDHTKALFDRNGNIGPTIWWNGRVIGTWAQHAQGHINHHLLTDPGRQARAAIEAEIQRLLTFLDGTRVTPCYRTPLERGLAGRPRREVSR</sequence>
<dbReference type="RefSeq" id="WP_189953998.1">
    <property type="nucleotide sequence ID" value="NZ_BMVG01000008.1"/>
</dbReference>
<dbReference type="Pfam" id="PF06224">
    <property type="entry name" value="AlkZ-like"/>
    <property type="match status" value="1"/>
</dbReference>
<proteinExistence type="predicted"/>
<name>A0A918YJ23_9ACTN</name>
<evidence type="ECO:0000313" key="2">
    <source>
        <dbReference type="Proteomes" id="UP000655443"/>
    </source>
</evidence>
<dbReference type="PANTHER" id="PTHR38479">
    <property type="entry name" value="LMO0824 PROTEIN"/>
    <property type="match status" value="1"/>
</dbReference>
<keyword evidence="2" id="KW-1185">Reference proteome</keyword>
<organism evidence="1 2">
    <name type="scientific">Streptomyces alanosinicus</name>
    <dbReference type="NCBI Taxonomy" id="68171"/>
    <lineage>
        <taxon>Bacteria</taxon>
        <taxon>Bacillati</taxon>
        <taxon>Actinomycetota</taxon>
        <taxon>Actinomycetes</taxon>
        <taxon>Kitasatosporales</taxon>
        <taxon>Streptomycetaceae</taxon>
        <taxon>Streptomyces</taxon>
    </lineage>
</organism>
<dbReference type="PANTHER" id="PTHR38479:SF2">
    <property type="entry name" value="WINGED HELIX DNA-BINDING DOMAIN-CONTAINING PROTEIN"/>
    <property type="match status" value="1"/>
</dbReference>
<reference evidence="1" key="1">
    <citation type="journal article" date="2014" name="Int. J. Syst. Evol. Microbiol.">
        <title>Complete genome sequence of Corynebacterium casei LMG S-19264T (=DSM 44701T), isolated from a smear-ripened cheese.</title>
        <authorList>
            <consortium name="US DOE Joint Genome Institute (JGI-PGF)"/>
            <person name="Walter F."/>
            <person name="Albersmeier A."/>
            <person name="Kalinowski J."/>
            <person name="Ruckert C."/>
        </authorList>
    </citation>
    <scope>NUCLEOTIDE SEQUENCE</scope>
    <source>
        <strain evidence="1">JCM 4714</strain>
    </source>
</reference>
<gene>
    <name evidence="1" type="ORF">GCM10010339_38590</name>
</gene>
<dbReference type="InterPro" id="IPR009351">
    <property type="entry name" value="AlkZ-like"/>
</dbReference>
<dbReference type="Proteomes" id="UP000655443">
    <property type="component" value="Unassembled WGS sequence"/>
</dbReference>
<evidence type="ECO:0000313" key="1">
    <source>
        <dbReference type="EMBL" id="GHE04945.1"/>
    </source>
</evidence>
<dbReference type="AlphaFoldDB" id="A0A918YJ23"/>
<protein>
    <recommendedName>
        <fullName evidence="3">Winged helix DNA-binding domain-containing protein</fullName>
    </recommendedName>
</protein>
<evidence type="ECO:0008006" key="3">
    <source>
        <dbReference type="Google" id="ProtNLM"/>
    </source>
</evidence>
<comment type="caution">
    <text evidence="1">The sequence shown here is derived from an EMBL/GenBank/DDBJ whole genome shotgun (WGS) entry which is preliminary data.</text>
</comment>
<accession>A0A918YJ23</accession>
<dbReference type="EMBL" id="BMVG01000008">
    <property type="protein sequence ID" value="GHE04945.1"/>
    <property type="molecule type" value="Genomic_DNA"/>
</dbReference>